<sequence length="189" mass="20800">MKKVLGLIFTSLLALSGCGQTNTATTESSSSASSVDSSSQASQVKEEIKETTKVFVGKVADTDARITVVYTDVVKQFTMELMGDFGNEIPAEVSAEELQALLRGEMATSPEYLEIKDEPGVSMDYFVTEDKNWKGILSLDFEKANVDKIKNTYYFKDLLEDVEDFKKPNIFIAGLKVEGFKEESTTSAV</sequence>
<evidence type="ECO:0000313" key="3">
    <source>
        <dbReference type="EMBL" id="ORO78799.1"/>
    </source>
</evidence>
<dbReference type="Proteomes" id="UP000193326">
    <property type="component" value="Unassembled WGS sequence"/>
</dbReference>
<dbReference type="SUPFAM" id="SSF160704">
    <property type="entry name" value="YehR-like"/>
    <property type="match status" value="1"/>
</dbReference>
<protein>
    <recommendedName>
        <fullName evidence="5">Lipoprotein</fullName>
    </recommendedName>
</protein>
<proteinExistence type="predicted"/>
<evidence type="ECO:0000313" key="4">
    <source>
        <dbReference type="Proteomes" id="UP000193326"/>
    </source>
</evidence>
<evidence type="ECO:0000256" key="1">
    <source>
        <dbReference type="SAM" id="MobiDB-lite"/>
    </source>
</evidence>
<feature type="chain" id="PRO_5038916324" description="Lipoprotein" evidence="2">
    <location>
        <begin position="17"/>
        <end position="189"/>
    </location>
</feature>
<accession>A0A1X1J0F0</accession>
<dbReference type="OrthoDB" id="2219793at2"/>
<evidence type="ECO:0000256" key="2">
    <source>
        <dbReference type="SAM" id="SignalP"/>
    </source>
</evidence>
<organism evidence="3 4">
    <name type="scientific">Streptococcus oralis subsp. dentisani</name>
    <dbReference type="NCBI Taxonomy" id="1458253"/>
    <lineage>
        <taxon>Bacteria</taxon>
        <taxon>Bacillati</taxon>
        <taxon>Bacillota</taxon>
        <taxon>Bacilli</taxon>
        <taxon>Lactobacillales</taxon>
        <taxon>Streptococcaceae</taxon>
        <taxon>Streptococcus</taxon>
    </lineage>
</organism>
<feature type="signal peptide" evidence="2">
    <location>
        <begin position="1"/>
        <end position="16"/>
    </location>
</feature>
<comment type="caution">
    <text evidence="3">The sequence shown here is derived from an EMBL/GenBank/DDBJ whole genome shotgun (WGS) entry which is preliminary data.</text>
</comment>
<feature type="compositionally biased region" description="Low complexity" evidence="1">
    <location>
        <begin position="28"/>
        <end position="43"/>
    </location>
</feature>
<dbReference type="AlphaFoldDB" id="A0A1X1J0F0"/>
<keyword evidence="2" id="KW-0732">Signal</keyword>
<dbReference type="PROSITE" id="PS51257">
    <property type="entry name" value="PROKAR_LIPOPROTEIN"/>
    <property type="match status" value="1"/>
</dbReference>
<dbReference type="InterPro" id="IPR047840">
    <property type="entry name" value="SP_0191-like"/>
</dbReference>
<dbReference type="EMBL" id="NCUY01000030">
    <property type="protein sequence ID" value="ORO78799.1"/>
    <property type="molecule type" value="Genomic_DNA"/>
</dbReference>
<gene>
    <name evidence="3" type="ORF">B7707_02275</name>
</gene>
<name>A0A1X1J0F0_STROR</name>
<evidence type="ECO:0008006" key="5">
    <source>
        <dbReference type="Google" id="ProtNLM"/>
    </source>
</evidence>
<dbReference type="RefSeq" id="WP_084945614.1">
    <property type="nucleotide sequence ID" value="NZ_NCUY01000030.1"/>
</dbReference>
<reference evidence="3 4" key="1">
    <citation type="journal article" date="2016" name="Eur. J. Clin. Microbiol. Infect. Dis.">
        <title>Whole genome sequencing as a tool for phylogenetic analysis of clinical strains of Mitis group streptococci.</title>
        <authorList>
            <person name="Rasmussen L.H."/>
            <person name="Dargis R."/>
            <person name="Hojholt K."/>
            <person name="Christensen J.J."/>
            <person name="Skovgaard O."/>
            <person name="Justesen U.S."/>
            <person name="Rosenvinge F.S."/>
            <person name="Moser C."/>
            <person name="Lukjancenko O."/>
            <person name="Rasmussen S."/>
            <person name="Nielsen X.C."/>
        </authorList>
    </citation>
    <scope>NUCLEOTIDE SEQUENCE [LARGE SCALE GENOMIC DNA]</scope>
    <source>
        <strain evidence="3 4">RH_70047_11</strain>
    </source>
</reference>
<dbReference type="NCBIfam" id="NF041193">
    <property type="entry name" value="lipo_SP0191"/>
    <property type="match status" value="1"/>
</dbReference>
<feature type="region of interest" description="Disordered" evidence="1">
    <location>
        <begin position="23"/>
        <end position="43"/>
    </location>
</feature>
<dbReference type="InterPro" id="IPR036699">
    <property type="entry name" value="YehR-like_sf"/>
</dbReference>